<keyword evidence="4" id="KW-1185">Reference proteome</keyword>
<keyword evidence="1" id="KW-1133">Transmembrane helix</keyword>
<reference evidence="3 4" key="1">
    <citation type="submission" date="2019-03" db="EMBL/GenBank/DDBJ databases">
        <title>Genomic Encyclopedia of Type Strains, Phase IV (KMG-IV): sequencing the most valuable type-strain genomes for metagenomic binning, comparative biology and taxonomic classification.</title>
        <authorList>
            <person name="Goeker M."/>
        </authorList>
    </citation>
    <scope>NUCLEOTIDE SEQUENCE [LARGE SCALE GENOMIC DNA]</scope>
    <source>
        <strain evidence="3 4">DSM 25287</strain>
    </source>
</reference>
<evidence type="ECO:0000259" key="2">
    <source>
        <dbReference type="Pfam" id="PF14351"/>
    </source>
</evidence>
<gene>
    <name evidence="3" type="ORF">EV699_1367</name>
</gene>
<dbReference type="RefSeq" id="WP_132545825.1">
    <property type="nucleotide sequence ID" value="NZ_SLWY01000036.1"/>
</dbReference>
<dbReference type="Proteomes" id="UP000295765">
    <property type="component" value="Unassembled WGS sequence"/>
</dbReference>
<feature type="transmembrane region" description="Helical" evidence="1">
    <location>
        <begin position="181"/>
        <end position="204"/>
    </location>
</feature>
<dbReference type="EMBL" id="SLWY01000036">
    <property type="protein sequence ID" value="TCO76003.1"/>
    <property type="molecule type" value="Genomic_DNA"/>
</dbReference>
<keyword evidence="1" id="KW-0472">Membrane</keyword>
<feature type="transmembrane region" description="Helical" evidence="1">
    <location>
        <begin position="318"/>
        <end position="336"/>
    </location>
</feature>
<organism evidence="3 4">
    <name type="scientific">Plasticicumulans lactativorans</name>
    <dbReference type="NCBI Taxonomy" id="1133106"/>
    <lineage>
        <taxon>Bacteria</taxon>
        <taxon>Pseudomonadati</taxon>
        <taxon>Pseudomonadota</taxon>
        <taxon>Gammaproteobacteria</taxon>
        <taxon>Candidatus Competibacteraceae</taxon>
        <taxon>Plasticicumulans</taxon>
    </lineage>
</organism>
<feature type="transmembrane region" description="Helical" evidence="1">
    <location>
        <begin position="342"/>
        <end position="363"/>
    </location>
</feature>
<feature type="transmembrane region" description="Helical" evidence="1">
    <location>
        <begin position="31"/>
        <end position="56"/>
    </location>
</feature>
<protein>
    <submittedName>
        <fullName evidence="3">Uncharacterized protein DUF4401</fullName>
    </submittedName>
</protein>
<name>A0A4R2KQJ7_9GAMM</name>
<evidence type="ECO:0000313" key="3">
    <source>
        <dbReference type="EMBL" id="TCO76003.1"/>
    </source>
</evidence>
<dbReference type="AlphaFoldDB" id="A0A4R2KQJ7"/>
<proteinExistence type="predicted"/>
<feature type="transmembrane region" description="Helical" evidence="1">
    <location>
        <begin position="282"/>
        <end position="311"/>
    </location>
</feature>
<evidence type="ECO:0000313" key="4">
    <source>
        <dbReference type="Proteomes" id="UP000295765"/>
    </source>
</evidence>
<evidence type="ECO:0000256" key="1">
    <source>
        <dbReference type="SAM" id="Phobius"/>
    </source>
</evidence>
<feature type="transmembrane region" description="Helical" evidence="1">
    <location>
        <begin position="89"/>
        <end position="110"/>
    </location>
</feature>
<comment type="caution">
    <text evidence="3">The sequence shown here is derived from an EMBL/GenBank/DDBJ whole genome shotgun (WGS) entry which is preliminary data.</text>
</comment>
<feature type="transmembrane region" description="Helical" evidence="1">
    <location>
        <begin position="251"/>
        <end position="270"/>
    </location>
</feature>
<feature type="transmembrane region" description="Helical" evidence="1">
    <location>
        <begin position="65"/>
        <end position="83"/>
    </location>
</feature>
<sequence>MTPTELFARLHAEGLVAAPQPPAPPAAASPWFVRVLLGGCGWLGALLLVAALGVLLGERLSRNEAALAGCGALAVAAALMLARRAPGDLGAQFALALSLAGQMAILAALAMQLDYGLGVLFALAVGALSAPLFVVYPEPLHRFFSALALCWAWDRLCRAFGDDLWTVLFDPGGAGLAGTSLASATALTLLAAAPLALGAAWLWLHHRDWAGSARAAWCAPAAWAVTLSLQLRLGEAAWYDALRFTRGHTPWLYAGGLALAVAAGLLYAVHGLTLAAPARLRAAALGAAAAVALATLPAPGIGAALTLLLLGFHAGLRVLMGLALLGLLGWIAQYYYLLALGLLAKSAVLAATGLLLLGVRAALARGFLAGAGDVA</sequence>
<keyword evidence="1" id="KW-0812">Transmembrane</keyword>
<feature type="domain" description="DUF4401" evidence="2">
    <location>
        <begin position="30"/>
        <end position="365"/>
    </location>
</feature>
<accession>A0A4R2KQJ7</accession>
<feature type="transmembrane region" description="Helical" evidence="1">
    <location>
        <begin position="117"/>
        <end position="136"/>
    </location>
</feature>
<dbReference type="InterPro" id="IPR025513">
    <property type="entry name" value="DUF4401"/>
</dbReference>
<dbReference type="Pfam" id="PF14351">
    <property type="entry name" value="DUF4401"/>
    <property type="match status" value="1"/>
</dbReference>